<dbReference type="Pfam" id="PF14501">
    <property type="entry name" value="HATPase_c_5"/>
    <property type="match status" value="1"/>
</dbReference>
<name>A0A4V1KGD1_9LACO</name>
<feature type="transmembrane region" description="Helical" evidence="2">
    <location>
        <begin position="51"/>
        <end position="68"/>
    </location>
</feature>
<keyword evidence="2" id="KW-0472">Membrane</keyword>
<proteinExistence type="predicted"/>
<feature type="transmembrane region" description="Helical" evidence="2">
    <location>
        <begin position="80"/>
        <end position="102"/>
    </location>
</feature>
<feature type="transmembrane region" description="Helical" evidence="2">
    <location>
        <begin position="173"/>
        <end position="193"/>
    </location>
</feature>
<evidence type="ECO:0000313" key="5">
    <source>
        <dbReference type="EMBL" id="RXF58166.1"/>
    </source>
</evidence>
<evidence type="ECO:0000313" key="6">
    <source>
        <dbReference type="Proteomes" id="UP000289808"/>
    </source>
</evidence>
<comment type="caution">
    <text evidence="5">The sequence shown here is derived from an EMBL/GenBank/DDBJ whole genome shotgun (WGS) entry which is preliminary data.</text>
</comment>
<feature type="coiled-coil region" evidence="1">
    <location>
        <begin position="200"/>
        <end position="246"/>
    </location>
</feature>
<feature type="transmembrane region" description="Helical" evidence="2">
    <location>
        <begin position="108"/>
        <end position="129"/>
    </location>
</feature>
<keyword evidence="7" id="KW-1185">Reference proteome</keyword>
<sequence>MFFQALFSPVIDLYIFYRLSGWKFKREDYAFSIVFIGTCVLAGSVVQIDDFLVDIIQAFLIFLFSYLVKKEKKVKFIFGAILFFELLDLLITISAEIILLIFDISSSSMTFVFLLVEFVIIVIIQKYYLKIRKLLNDRNSSIFIGLIFYVYLSSSIVYFLALKSTHMTIVFEVSLSLLVLQIVFSVITYIAIIKVQKGLLTKQEQKEQKFQLELANADRKAKEAENKELILKQQQLSSEMEQLQEYSNYLDKNEDDLHRFKHDYQNILNGLKVSAQEGNTAEVVKILDQYTETQFNKKALRKYNGVNHIHEKNLKSIAIAKLSKLYSLGLDYSFDCEHDISRIPDSVNILDLVRIIGITFDNAAEESQALIKETGNSNSARIDAMYYQENGDFEFEIRNRVRKSGVATDKISQKNYTTKKHHMGLGLANVKEITHKYEDSMIVNYYVDDGWFTFDLTILPDSESGTEK</sequence>
<gene>
    <name evidence="4" type="ORF">ABVC42_09260</name>
    <name evidence="5" type="ORF">ERD32_04095</name>
</gene>
<keyword evidence="2" id="KW-1133">Transmembrane helix</keyword>
<feature type="domain" description="Sensor histidine kinase NatK-like C-terminal" evidence="3">
    <location>
        <begin position="348"/>
        <end position="458"/>
    </location>
</feature>
<dbReference type="GO" id="GO:0042802">
    <property type="term" value="F:identical protein binding"/>
    <property type="evidence" value="ECO:0007669"/>
    <property type="project" value="TreeGrafter"/>
</dbReference>
<reference evidence="5 6" key="1">
    <citation type="submission" date="2019-01" db="EMBL/GenBank/DDBJ databases">
        <title>The genome sequence of Lactobacillus crispatus L49.</title>
        <authorList>
            <person name="Zhong J."/>
            <person name="Zhang J."/>
        </authorList>
    </citation>
    <scope>NUCLEOTIDE SEQUENCE [LARGE SCALE GENOMIC DNA]</scope>
    <source>
        <strain evidence="5 6">L49</strain>
    </source>
</reference>
<keyword evidence="2" id="KW-0812">Transmembrane</keyword>
<organism evidence="5 6">
    <name type="scientific">Lactobacillus crispatus</name>
    <dbReference type="NCBI Taxonomy" id="47770"/>
    <lineage>
        <taxon>Bacteria</taxon>
        <taxon>Bacillati</taxon>
        <taxon>Bacillota</taxon>
        <taxon>Bacilli</taxon>
        <taxon>Lactobacillales</taxon>
        <taxon>Lactobacillaceae</taxon>
        <taxon>Lactobacillus</taxon>
    </lineage>
</organism>
<evidence type="ECO:0000259" key="3">
    <source>
        <dbReference type="Pfam" id="PF14501"/>
    </source>
</evidence>
<reference evidence="4" key="2">
    <citation type="submission" date="2024-06" db="EMBL/GenBank/DDBJ databases">
        <title>Vaginal Lactobacillus fatty acid response mechanisms reveal a metabolite-targeted strategy for bacterial vaginosis treatment.</title>
        <authorList>
            <person name="Zhu M."/>
            <person name="Blainey P.C."/>
            <person name="Bloom S.M."/>
            <person name="Kwon D.S."/>
        </authorList>
    </citation>
    <scope>NUCLEOTIDE SEQUENCE</scope>
    <source>
        <strain evidence="4">194_F1_1</strain>
    </source>
</reference>
<evidence type="ECO:0000256" key="1">
    <source>
        <dbReference type="SAM" id="Coils"/>
    </source>
</evidence>
<evidence type="ECO:0000313" key="4">
    <source>
        <dbReference type="EMBL" id="MES5150091.1"/>
    </source>
</evidence>
<evidence type="ECO:0000313" key="7">
    <source>
        <dbReference type="Proteomes" id="UP001434419"/>
    </source>
</evidence>
<dbReference type="EMBL" id="JBETVU010000012">
    <property type="protein sequence ID" value="MES5150091.1"/>
    <property type="molecule type" value="Genomic_DNA"/>
</dbReference>
<feature type="transmembrane region" description="Helical" evidence="2">
    <location>
        <begin position="28"/>
        <end position="45"/>
    </location>
</feature>
<dbReference type="PANTHER" id="PTHR40448:SF1">
    <property type="entry name" value="TWO-COMPONENT SENSOR HISTIDINE KINASE"/>
    <property type="match status" value="1"/>
</dbReference>
<dbReference type="Proteomes" id="UP001434419">
    <property type="component" value="Unassembled WGS sequence"/>
</dbReference>
<feature type="transmembrane region" description="Helical" evidence="2">
    <location>
        <begin position="141"/>
        <end position="161"/>
    </location>
</feature>
<dbReference type="RefSeq" id="WP_005718161.1">
    <property type="nucleotide sequence ID" value="NZ_CP061005.1"/>
</dbReference>
<dbReference type="AlphaFoldDB" id="A0A4V1KGD1"/>
<dbReference type="InterPro" id="IPR036890">
    <property type="entry name" value="HATPase_C_sf"/>
</dbReference>
<dbReference type="SUPFAM" id="SSF55874">
    <property type="entry name" value="ATPase domain of HSP90 chaperone/DNA topoisomerase II/histidine kinase"/>
    <property type="match status" value="1"/>
</dbReference>
<dbReference type="Proteomes" id="UP000289808">
    <property type="component" value="Unassembled WGS sequence"/>
</dbReference>
<protein>
    <submittedName>
        <fullName evidence="5">GHKL domain-containing protein</fullName>
    </submittedName>
</protein>
<accession>A0A4V1KGD1</accession>
<dbReference type="Gene3D" id="3.30.565.10">
    <property type="entry name" value="Histidine kinase-like ATPase, C-terminal domain"/>
    <property type="match status" value="1"/>
</dbReference>
<dbReference type="InterPro" id="IPR032834">
    <property type="entry name" value="NatK-like_C"/>
</dbReference>
<keyword evidence="1" id="KW-0175">Coiled coil</keyword>
<dbReference type="EMBL" id="SCLX01000016">
    <property type="protein sequence ID" value="RXF58166.1"/>
    <property type="molecule type" value="Genomic_DNA"/>
</dbReference>
<dbReference type="PANTHER" id="PTHR40448">
    <property type="entry name" value="TWO-COMPONENT SENSOR HISTIDINE KINASE"/>
    <property type="match status" value="1"/>
</dbReference>
<evidence type="ECO:0000256" key="2">
    <source>
        <dbReference type="SAM" id="Phobius"/>
    </source>
</evidence>